<dbReference type="OrthoDB" id="924673at2"/>
<evidence type="ECO:0000256" key="5">
    <source>
        <dbReference type="ARBA" id="ARBA00023136"/>
    </source>
</evidence>
<evidence type="ECO:0000256" key="3">
    <source>
        <dbReference type="ARBA" id="ARBA00022692"/>
    </source>
</evidence>
<dbReference type="InterPro" id="IPR036259">
    <property type="entry name" value="MFS_trans_sf"/>
</dbReference>
<keyword evidence="2" id="KW-0813">Transport</keyword>
<comment type="subcellular location">
    <subcellularLocation>
        <location evidence="1">Membrane</location>
        <topology evidence="1">Multi-pass membrane protein</topology>
    </subcellularLocation>
</comment>
<dbReference type="InterPro" id="IPR020846">
    <property type="entry name" value="MFS_dom"/>
</dbReference>
<gene>
    <name evidence="8" type="ORF">HMPREF0647_07125</name>
</gene>
<feature type="transmembrane region" description="Helical" evidence="6">
    <location>
        <begin position="108"/>
        <end position="135"/>
    </location>
</feature>
<proteinExistence type="predicted"/>
<feature type="transmembrane region" description="Helical" evidence="6">
    <location>
        <begin position="147"/>
        <end position="167"/>
    </location>
</feature>
<evidence type="ECO:0000256" key="4">
    <source>
        <dbReference type="ARBA" id="ARBA00022989"/>
    </source>
</evidence>
<feature type="transmembrane region" description="Helical" evidence="6">
    <location>
        <begin position="378"/>
        <end position="397"/>
    </location>
</feature>
<dbReference type="CDD" id="cd17485">
    <property type="entry name" value="MFS_MFSD3"/>
    <property type="match status" value="1"/>
</dbReference>
<dbReference type="RefSeq" id="WP_036862559.1">
    <property type="nucleotide sequence ID" value="NZ_JRNQ01000042.1"/>
</dbReference>
<feature type="domain" description="Major facilitator superfamily (MFS) profile" evidence="7">
    <location>
        <begin position="1"/>
        <end position="402"/>
    </location>
</feature>
<keyword evidence="4 6" id="KW-1133">Transmembrane helix</keyword>
<feature type="transmembrane region" description="Helical" evidence="6">
    <location>
        <begin position="315"/>
        <end position="339"/>
    </location>
</feature>
<evidence type="ECO:0000256" key="2">
    <source>
        <dbReference type="ARBA" id="ARBA00022448"/>
    </source>
</evidence>
<dbReference type="EMBL" id="JRNQ01000042">
    <property type="protein sequence ID" value="KGF44334.1"/>
    <property type="molecule type" value="Genomic_DNA"/>
</dbReference>
<evidence type="ECO:0000256" key="6">
    <source>
        <dbReference type="SAM" id="Phobius"/>
    </source>
</evidence>
<dbReference type="Proteomes" id="UP000029525">
    <property type="component" value="Unassembled WGS sequence"/>
</dbReference>
<organism evidence="8 9">
    <name type="scientific">Prevotella bivia DNF00320</name>
    <dbReference type="NCBI Taxonomy" id="1401068"/>
    <lineage>
        <taxon>Bacteria</taxon>
        <taxon>Pseudomonadati</taxon>
        <taxon>Bacteroidota</taxon>
        <taxon>Bacteroidia</taxon>
        <taxon>Bacteroidales</taxon>
        <taxon>Prevotellaceae</taxon>
        <taxon>Prevotella</taxon>
    </lineage>
</organism>
<accession>A0A096CGH5</accession>
<dbReference type="PANTHER" id="PTHR12778:SF10">
    <property type="entry name" value="MAJOR FACILITATOR SUPERFAMILY DOMAIN-CONTAINING PROTEIN 3"/>
    <property type="match status" value="1"/>
</dbReference>
<protein>
    <submittedName>
        <fullName evidence="8">Major facilitator transporter</fullName>
    </submittedName>
</protein>
<dbReference type="InterPro" id="IPR004752">
    <property type="entry name" value="AmpG_permease/AT-1"/>
</dbReference>
<dbReference type="SUPFAM" id="SSF103473">
    <property type="entry name" value="MFS general substrate transporter"/>
    <property type="match status" value="1"/>
</dbReference>
<comment type="caution">
    <text evidence="8">The sequence shown here is derived from an EMBL/GenBank/DDBJ whole genome shotgun (WGS) entry which is preliminary data.</text>
</comment>
<dbReference type="AlphaFoldDB" id="A0A096CGH5"/>
<feature type="transmembrane region" description="Helical" evidence="6">
    <location>
        <begin position="20"/>
        <end position="40"/>
    </location>
</feature>
<dbReference type="Pfam" id="PF07690">
    <property type="entry name" value="MFS_1"/>
    <property type="match status" value="1"/>
</dbReference>
<name>A0A096CGH5_9BACT</name>
<feature type="transmembrane region" description="Helical" evidence="6">
    <location>
        <begin position="290"/>
        <end position="309"/>
    </location>
</feature>
<dbReference type="GO" id="GO:0016020">
    <property type="term" value="C:membrane"/>
    <property type="evidence" value="ECO:0007669"/>
    <property type="project" value="UniProtKB-SubCell"/>
</dbReference>
<keyword evidence="3 6" id="KW-0812">Transmembrane</keyword>
<dbReference type="PROSITE" id="PS50850">
    <property type="entry name" value="MFS"/>
    <property type="match status" value="1"/>
</dbReference>
<feature type="transmembrane region" description="Helical" evidence="6">
    <location>
        <begin position="84"/>
        <end position="102"/>
    </location>
</feature>
<evidence type="ECO:0000259" key="7">
    <source>
        <dbReference type="PROSITE" id="PS50850"/>
    </source>
</evidence>
<dbReference type="GO" id="GO:0022857">
    <property type="term" value="F:transmembrane transporter activity"/>
    <property type="evidence" value="ECO:0007669"/>
    <property type="project" value="InterPro"/>
</dbReference>
<feature type="transmembrane region" description="Helical" evidence="6">
    <location>
        <begin position="46"/>
        <end position="63"/>
    </location>
</feature>
<feature type="transmembrane region" description="Helical" evidence="6">
    <location>
        <begin position="173"/>
        <end position="193"/>
    </location>
</feature>
<sequence>MIEKTNSSKANSTLSLSTFFCLYIAQMVPSSFLMTALQVMMREGHYSLTTIGLLNLVRLPWLLKLFWSPLVDRHCLTVAHYKRTIIITESIYALALIATSLVNVQSNMLLALVLVFISLLASATQDIATDALAIITSKKSERSMLNSMQSMGSFGGALLGSGVLLIVLKTYGWQAVVLCLAFFVLIMLIPLLFNKNLKAITPKPTQKANFKDILYFFSHHDTWRQVGFLMLYYMGIIGIISMLKPYMVDHGYDIKQIGFYIGILGTFCSFLMAWLSGVVIKRIGVSRARIIIALLICLAPIYFLIINSLPFSHTALMIGIIYIQACYGLATVVVYTSAMQAVRPGCEGTDFTLQVVITHLSGIIIAAIAGFVAHKLDYSGLFAVEAGIAIASVTYIFKILKH</sequence>
<feature type="transmembrane region" description="Helical" evidence="6">
    <location>
        <begin position="226"/>
        <end position="247"/>
    </location>
</feature>
<evidence type="ECO:0000256" key="1">
    <source>
        <dbReference type="ARBA" id="ARBA00004141"/>
    </source>
</evidence>
<dbReference type="InterPro" id="IPR011701">
    <property type="entry name" value="MFS"/>
</dbReference>
<keyword evidence="5 6" id="KW-0472">Membrane</keyword>
<dbReference type="PANTHER" id="PTHR12778">
    <property type="entry name" value="SOLUTE CARRIER FAMILY 33 ACETYL-COA TRANSPORTER -RELATED"/>
    <property type="match status" value="1"/>
</dbReference>
<reference evidence="8 9" key="1">
    <citation type="submission" date="2014-07" db="EMBL/GenBank/DDBJ databases">
        <authorList>
            <person name="McCorrison J."/>
            <person name="Sanka R."/>
            <person name="Torralba M."/>
            <person name="Gillis M."/>
            <person name="Haft D.H."/>
            <person name="Methe B."/>
            <person name="Sutton G."/>
            <person name="Nelson K.E."/>
        </authorList>
    </citation>
    <scope>NUCLEOTIDE SEQUENCE [LARGE SCALE GENOMIC DNA]</scope>
    <source>
        <strain evidence="8 9">DNF00320</strain>
    </source>
</reference>
<evidence type="ECO:0000313" key="8">
    <source>
        <dbReference type="EMBL" id="KGF44334.1"/>
    </source>
</evidence>
<evidence type="ECO:0000313" key="9">
    <source>
        <dbReference type="Proteomes" id="UP000029525"/>
    </source>
</evidence>
<dbReference type="Gene3D" id="1.20.1250.20">
    <property type="entry name" value="MFS general substrate transporter like domains"/>
    <property type="match status" value="1"/>
</dbReference>
<feature type="transmembrane region" description="Helical" evidence="6">
    <location>
        <begin position="259"/>
        <end position="278"/>
    </location>
</feature>
<feature type="transmembrane region" description="Helical" evidence="6">
    <location>
        <begin position="351"/>
        <end position="372"/>
    </location>
</feature>